<dbReference type="PROSITE" id="PS50020">
    <property type="entry name" value="WW_DOMAIN_2"/>
    <property type="match status" value="1"/>
</dbReference>
<gene>
    <name evidence="7" type="primary">Contig9352.g10000</name>
    <name evidence="7" type="ORF">STYLEM_18058</name>
</gene>
<dbReference type="OrthoDB" id="408954at2759"/>
<feature type="compositionally biased region" description="Polar residues" evidence="5">
    <location>
        <begin position="91"/>
        <end position="103"/>
    </location>
</feature>
<dbReference type="Pfam" id="PF12796">
    <property type="entry name" value="Ank_2"/>
    <property type="match status" value="1"/>
</dbReference>
<feature type="compositionally biased region" description="Low complexity" evidence="5">
    <location>
        <begin position="1153"/>
        <end position="1179"/>
    </location>
</feature>
<evidence type="ECO:0000256" key="2">
    <source>
        <dbReference type="ARBA" id="ARBA00023043"/>
    </source>
</evidence>
<feature type="repeat" description="ANK" evidence="3">
    <location>
        <begin position="396"/>
        <end position="428"/>
    </location>
</feature>
<keyword evidence="4" id="KW-0175">Coiled coil</keyword>
<feature type="compositionally biased region" description="Low complexity" evidence="5">
    <location>
        <begin position="936"/>
        <end position="955"/>
    </location>
</feature>
<feature type="compositionally biased region" description="Polar residues" evidence="5">
    <location>
        <begin position="993"/>
        <end position="1009"/>
    </location>
</feature>
<feature type="compositionally biased region" description="Low complexity" evidence="5">
    <location>
        <begin position="1681"/>
        <end position="1692"/>
    </location>
</feature>
<dbReference type="InterPro" id="IPR002110">
    <property type="entry name" value="Ankyrin_rpt"/>
</dbReference>
<feature type="region of interest" description="Disordered" evidence="5">
    <location>
        <begin position="1676"/>
        <end position="1699"/>
    </location>
</feature>
<accession>A0A078B6M4</accession>
<organism evidence="7 8">
    <name type="scientific">Stylonychia lemnae</name>
    <name type="common">Ciliate</name>
    <dbReference type="NCBI Taxonomy" id="5949"/>
    <lineage>
        <taxon>Eukaryota</taxon>
        <taxon>Sar</taxon>
        <taxon>Alveolata</taxon>
        <taxon>Ciliophora</taxon>
        <taxon>Intramacronucleata</taxon>
        <taxon>Spirotrichea</taxon>
        <taxon>Stichotrichia</taxon>
        <taxon>Sporadotrichida</taxon>
        <taxon>Oxytrichidae</taxon>
        <taxon>Stylonychinae</taxon>
        <taxon>Stylonychia</taxon>
    </lineage>
</organism>
<feature type="compositionally biased region" description="Basic and acidic residues" evidence="5">
    <location>
        <begin position="674"/>
        <end position="692"/>
    </location>
</feature>
<feature type="region of interest" description="Disordered" evidence="5">
    <location>
        <begin position="1141"/>
        <end position="1179"/>
    </location>
</feature>
<feature type="compositionally biased region" description="Basic and acidic residues" evidence="5">
    <location>
        <begin position="977"/>
        <end position="992"/>
    </location>
</feature>
<feature type="compositionally biased region" description="Low complexity" evidence="5">
    <location>
        <begin position="152"/>
        <end position="169"/>
    </location>
</feature>
<keyword evidence="8" id="KW-1185">Reference proteome</keyword>
<dbReference type="InParanoid" id="A0A078B6M4"/>
<feature type="compositionally biased region" description="Low complexity" evidence="5">
    <location>
        <begin position="18"/>
        <end position="60"/>
    </location>
</feature>
<feature type="region of interest" description="Disordered" evidence="5">
    <location>
        <begin position="1060"/>
        <end position="1080"/>
    </location>
</feature>
<sequence length="2175" mass="252584">MKRKINRKQSASNKEANQSTAKQQIQQQTDTDSQQSSSQSEEQKFYQYQQQQHIAAQSPQKDYTQRSTRKQSFKNSSQKQISDDEDDYMDQQANSDEIQQNIDEINYEDHRRKLQDKYSYQDQYVLFMQQQKDLSYEYKWQQRVEKQKKKVQSNSSDDSQLQMDSSESSEVSEYRPKKVVRKMSGQGKTNTIRDNRRNFDRFSKDFYPQKSRTQRQVVQQFEPQFIKTQRNSQRQVQSRRFQNKQRDDSDEDSEENINDEEWEQGRKPFNGTTHGFMTLKVKKLSHTCKIYSMILISVDQWAKKYDQRGKKYWQNKETKHVQFVKPDSETYLIQACILGNIAFLQVYLKAKGTLEIIDQQKRNALHHSVSNGHKEITALLCNFGKKYKLIEHADVSGSTPLFLAIRYNEIDCLKILISYDCNLFHRKKNGDTCLHIAAAYNSLNSIVTVANYGGFELLLERNRQGLRPIDVAEKMRNKECYQALQKIERNLQYQNAILEREISSIDKQQRKRYKKNSVVPIDQIKSKSSRSIKSRGDQGGYLRNQRLKVIKEISSEEQYSDKKVQTDSEADIDYLGGQTKYTKRVQKLSSNSQALMHQESYMKKLKREKKKSVRSKAESEDIPMFTKYDKYKQQPLRKNNHLEESNSQIDDSQVQDQSLIQKSDRFQNNSRRSNKSDREQKRSYRRDQDSQELDKTKNFFHLSVRDDSTIVNPKMRKLQTARDLFLMGKRGQSQESSSPNDDEEMQYAQGNKRSKSVRSSSKQKENEPQSVFEKAISKTSTIVKSIGSFFKGGIEKIKDYVFQEDLRNKAIVDRIRAKSARSQSKTRDQNLSDSSQYETPRGKSNSRQRSQSHRQREKDLIRVEIAENIKPQKKYNKNQIVPIQIEQQEEESSEGQYVEVKTQRGKKLKSNSVVPFDDNILYKTHQKSNLSKGKLSQKQFKEISQQQQEESISSESSHRESSPVKINKSKSISIQAEPKKELKIQQKAEQKSLNHQVQHQPTSTMSLKSVGVGSNNINESTNTVSIYSGQSNKLQHSRMIQKEQKKRLGNKSKLLLKKTYQSSEDERRNTNLIDRSPSPAPKFMKEEIAFYKQQQLFQQSASLIQNAFEQKQVEVISTQQQNTQNSTSIQSDQIIKQNNQPQVFQRQAKQKVGQHQAAPLPQQQQQVRNNSGVSQSQQRAPVLLTQEQFDMIMLNSEGETKTQTVHESQKQHPQNNLYKVIESDVDKKPEIKTQIIPQKSDNQKVLIINQQSQQDKRKIEDMKKFYDDLIKNVSMTQMEENKVENGSMTINDTNLSDMYKRVMNQQEQQSQPLRQSGDSNSDKDKKKVISEVIQEEENIPFNPDDQPFIDETDFLIDYNEFDNQASQNLLESMLKEFNQYEYVSDKSYDDKAQPLVNSNLVYSNALDKGQFMANSYLSLQGGQNGKTNTSTLQRPLMVGIGNNSINNFNVQYQSDAECEYSNQKRGNLGKLNIQDQPVLKKKLNLIPPQNQIKQNQPAQQITVQAINQQKTDISDNSFNNLPVQIQNKQEISQLTGINNSKDQKLMIQLFNEDEEQERLNKELSQKHSKLLENQQSLAEELKNTFNDFEDNMYLNPPQTYHPGHQKKKSDMDYVNIIDNSYGDQSYSEDSGMKKDFQERVKQELLNLKSKNDTSPKIYSKPKVENDFDYKLRSQEESKAYSNSNNNNNINHSKPSRKNNRYEQEDSMINFDLTHSKLDQTDQIINQNQDRQAQNREIQEQPKYDSRQSLKTQIKKQIQSYVEQTQQNEENQRVEIEVLPLQVLMPAYNRNQMQSWSQESHSLADHDKVKKTLLGNMMVQAFSSSELKLVKRNYLPYNGATSTTQLAQQDTIATANANKVLRSDNANKISQNQQTLPQIQMIRQSQQSLRKSQNFGTNSQDSIVQELDSISKIYEDLETVQEEEAGHTYEKTKSLEETKIDNFLKKSVKKIPKQQSNRYGAGSTSDDKISDMNPNEQQQIETQPAMQQIFYQKEGLKYLTNAQGSNTSQNQGGGETDEQASSLAPGYWQWKREEKQNRSTANAFLYNLQTSSEDESKRKGNNLLANVRPRIKMQKNLLHSSVNAPLYQHGQSTSTYQAAAAAKRSIKDVSFKSNNVSTHTEGSERLKENLKMFQKNRMLGNKVKAVAKEQQQKQIQEQTLEESIKLQKSKTSFFKK</sequence>
<dbReference type="Proteomes" id="UP000039865">
    <property type="component" value="Unassembled WGS sequence"/>
</dbReference>
<name>A0A078B6M4_STYLE</name>
<feature type="region of interest" description="Disordered" evidence="5">
    <location>
        <begin position="1946"/>
        <end position="1971"/>
    </location>
</feature>
<evidence type="ECO:0000256" key="5">
    <source>
        <dbReference type="SAM" id="MobiDB-lite"/>
    </source>
</evidence>
<feature type="compositionally biased region" description="Acidic residues" evidence="5">
    <location>
        <begin position="248"/>
        <end position="262"/>
    </location>
</feature>
<dbReference type="PROSITE" id="PS50088">
    <property type="entry name" value="ANK_REPEAT"/>
    <property type="match status" value="1"/>
</dbReference>
<feature type="region of interest" description="Disordered" evidence="5">
    <location>
        <begin position="2001"/>
        <end position="2021"/>
    </location>
</feature>
<evidence type="ECO:0000256" key="4">
    <source>
        <dbReference type="SAM" id="Coils"/>
    </source>
</evidence>
<feature type="compositionally biased region" description="Low complexity" evidence="5">
    <location>
        <begin position="647"/>
        <end position="661"/>
    </location>
</feature>
<evidence type="ECO:0000256" key="1">
    <source>
        <dbReference type="ARBA" id="ARBA00022737"/>
    </source>
</evidence>
<proteinExistence type="predicted"/>
<evidence type="ECO:0000313" key="7">
    <source>
        <dbReference type="EMBL" id="CDW88932.1"/>
    </source>
</evidence>
<feature type="region of interest" description="Disordered" evidence="5">
    <location>
        <begin position="1304"/>
        <end position="1326"/>
    </location>
</feature>
<evidence type="ECO:0000259" key="6">
    <source>
        <dbReference type="PROSITE" id="PS50020"/>
    </source>
</evidence>
<dbReference type="SUPFAM" id="SSF48403">
    <property type="entry name" value="Ankyrin repeat"/>
    <property type="match status" value="1"/>
</dbReference>
<feature type="region of interest" description="Disordered" evidence="5">
    <location>
        <begin position="148"/>
        <end position="269"/>
    </location>
</feature>
<feature type="region of interest" description="Disordered" evidence="5">
    <location>
        <begin position="816"/>
        <end position="861"/>
    </location>
</feature>
<reference evidence="7 8" key="1">
    <citation type="submission" date="2014-06" db="EMBL/GenBank/DDBJ databases">
        <authorList>
            <person name="Swart Estienne"/>
        </authorList>
    </citation>
    <scope>NUCLEOTIDE SEQUENCE [LARGE SCALE GENOMIC DNA]</scope>
    <source>
        <strain evidence="7 8">130c</strain>
    </source>
</reference>
<dbReference type="SMART" id="SM00248">
    <property type="entry name" value="ANK"/>
    <property type="match status" value="3"/>
</dbReference>
<evidence type="ECO:0000256" key="3">
    <source>
        <dbReference type="PROSITE-ProRule" id="PRU00023"/>
    </source>
</evidence>
<feature type="compositionally biased region" description="Basic and acidic residues" evidence="5">
    <location>
        <begin position="1732"/>
        <end position="1747"/>
    </location>
</feature>
<dbReference type="PANTHER" id="PTHR24173">
    <property type="entry name" value="ANKYRIN REPEAT CONTAINING"/>
    <property type="match status" value="1"/>
</dbReference>
<feature type="region of interest" description="Disordered" evidence="5">
    <location>
        <begin position="723"/>
        <end position="772"/>
    </location>
</feature>
<feature type="region of interest" description="Disordered" evidence="5">
    <location>
        <begin position="603"/>
        <end position="692"/>
    </location>
</feature>
<keyword evidence="2 3" id="KW-0040">ANK repeat</keyword>
<keyword evidence="1" id="KW-0677">Repeat</keyword>
<feature type="compositionally biased region" description="Polar residues" evidence="5">
    <location>
        <begin position="210"/>
        <end position="228"/>
    </location>
</feature>
<dbReference type="PANTHER" id="PTHR24173:SF74">
    <property type="entry name" value="ANKYRIN REPEAT DOMAIN-CONTAINING PROTEIN 16"/>
    <property type="match status" value="1"/>
</dbReference>
<feature type="region of interest" description="Disordered" evidence="5">
    <location>
        <begin position="1"/>
        <end position="109"/>
    </location>
</feature>
<feature type="region of interest" description="Disordered" evidence="5">
    <location>
        <begin position="1728"/>
        <end position="1747"/>
    </location>
</feature>
<feature type="compositionally biased region" description="Polar residues" evidence="5">
    <location>
        <begin position="8"/>
        <end position="17"/>
    </location>
</feature>
<feature type="compositionally biased region" description="Polar residues" evidence="5">
    <location>
        <begin position="1952"/>
        <end position="1963"/>
    </location>
</feature>
<dbReference type="EMBL" id="CCKQ01017052">
    <property type="protein sequence ID" value="CDW88932.1"/>
    <property type="molecule type" value="Genomic_DNA"/>
</dbReference>
<feature type="compositionally biased region" description="Basic and acidic residues" evidence="5">
    <location>
        <begin position="191"/>
        <end position="204"/>
    </location>
</feature>
<feature type="domain" description="WW" evidence="6">
    <location>
        <begin position="301"/>
        <end position="328"/>
    </location>
</feature>
<feature type="compositionally biased region" description="Low complexity" evidence="5">
    <location>
        <begin position="229"/>
        <end position="240"/>
    </location>
</feature>
<feature type="compositionally biased region" description="Low complexity" evidence="5">
    <location>
        <begin position="1305"/>
        <end position="1319"/>
    </location>
</feature>
<feature type="compositionally biased region" description="Basic residues" evidence="5">
    <location>
        <begin position="844"/>
        <end position="853"/>
    </location>
</feature>
<evidence type="ECO:0000313" key="8">
    <source>
        <dbReference type="Proteomes" id="UP000039865"/>
    </source>
</evidence>
<protein>
    <submittedName>
        <fullName evidence="7">Ankyrin repeat domain-containing protein 6</fullName>
    </submittedName>
</protein>
<feature type="compositionally biased region" description="Basic residues" evidence="5">
    <location>
        <begin position="603"/>
        <end position="614"/>
    </location>
</feature>
<dbReference type="Gene3D" id="1.25.40.20">
    <property type="entry name" value="Ankyrin repeat-containing domain"/>
    <property type="match status" value="1"/>
</dbReference>
<feature type="coiled-coil region" evidence="4">
    <location>
        <begin position="1560"/>
        <end position="1591"/>
    </location>
</feature>
<dbReference type="InterPro" id="IPR001202">
    <property type="entry name" value="WW_dom"/>
</dbReference>
<dbReference type="InterPro" id="IPR036770">
    <property type="entry name" value="Ankyrin_rpt-contain_sf"/>
</dbReference>
<feature type="region of interest" description="Disordered" evidence="5">
    <location>
        <begin position="928"/>
        <end position="1009"/>
    </location>
</feature>